<organism evidence="8 9">
    <name type="scientific">Candidatus Falkowbacteria bacterium GW2011_GWE1_38_31</name>
    <dbReference type="NCBI Taxonomy" id="1618638"/>
    <lineage>
        <taxon>Bacteria</taxon>
        <taxon>Candidatus Falkowiibacteriota</taxon>
    </lineage>
</organism>
<feature type="compositionally biased region" description="Basic residues" evidence="7">
    <location>
        <begin position="127"/>
        <end position="146"/>
    </location>
</feature>
<dbReference type="GO" id="GO:0022627">
    <property type="term" value="C:cytosolic small ribosomal subunit"/>
    <property type="evidence" value="ECO:0007669"/>
    <property type="project" value="TreeGrafter"/>
</dbReference>
<dbReference type="InterPro" id="IPR020574">
    <property type="entry name" value="Ribosomal_uS9_CS"/>
</dbReference>
<evidence type="ECO:0000256" key="3">
    <source>
        <dbReference type="ARBA" id="ARBA00023274"/>
    </source>
</evidence>
<dbReference type="PANTHER" id="PTHR21569:SF1">
    <property type="entry name" value="SMALL RIBOSOMAL SUBUNIT PROTEIN US9M"/>
    <property type="match status" value="1"/>
</dbReference>
<sequence length="146" mass="16462">MQEKKPKEETTEETASFKGKYISTIGRRKSSVARIRMFKKGIGEIIVNDMKIGKYFDADVAAVIKQPLKLTSHLKDVNISVIVTGGGKKGQADAIRHGIARALVELDENLKPVIKPKDWLTRDARVKERKKPGLKKARRAPQWSKR</sequence>
<keyword evidence="3 5" id="KW-0687">Ribonucleoprotein</keyword>
<dbReference type="InterPro" id="IPR023035">
    <property type="entry name" value="Ribosomal_uS9_bac/plastid"/>
</dbReference>
<protein>
    <recommendedName>
        <fullName evidence="4 5">Small ribosomal subunit protein uS9</fullName>
    </recommendedName>
</protein>
<dbReference type="InterPro" id="IPR020568">
    <property type="entry name" value="Ribosomal_Su5_D2-typ_SF"/>
</dbReference>
<reference evidence="8 9" key="1">
    <citation type="journal article" date="2015" name="Nature">
        <title>rRNA introns, odd ribosomes, and small enigmatic genomes across a large radiation of phyla.</title>
        <authorList>
            <person name="Brown C.T."/>
            <person name="Hug L.A."/>
            <person name="Thomas B.C."/>
            <person name="Sharon I."/>
            <person name="Castelle C.J."/>
            <person name="Singh A."/>
            <person name="Wilkins M.J."/>
            <person name="Williams K.H."/>
            <person name="Banfield J.F."/>
        </authorList>
    </citation>
    <scope>NUCLEOTIDE SEQUENCE [LARGE SCALE GENOMIC DNA]</scope>
</reference>
<dbReference type="PROSITE" id="PS00360">
    <property type="entry name" value="RIBOSOMAL_S9"/>
    <property type="match status" value="1"/>
</dbReference>
<dbReference type="Proteomes" id="UP000034022">
    <property type="component" value="Unassembled WGS sequence"/>
</dbReference>
<gene>
    <name evidence="5" type="primary">rpsI</name>
    <name evidence="8" type="ORF">US91_C0010G0020</name>
</gene>
<accession>A0A0G0M7R5</accession>
<dbReference type="NCBIfam" id="NF001099">
    <property type="entry name" value="PRK00132.1"/>
    <property type="match status" value="1"/>
</dbReference>
<dbReference type="AlphaFoldDB" id="A0A0G0M7R5"/>
<dbReference type="Pfam" id="PF00380">
    <property type="entry name" value="Ribosomal_S9"/>
    <property type="match status" value="1"/>
</dbReference>
<proteinExistence type="inferred from homology"/>
<dbReference type="GO" id="GO:0003735">
    <property type="term" value="F:structural constituent of ribosome"/>
    <property type="evidence" value="ECO:0007669"/>
    <property type="project" value="InterPro"/>
</dbReference>
<dbReference type="FunFam" id="3.30.230.10:FF:000001">
    <property type="entry name" value="30S ribosomal protein S9"/>
    <property type="match status" value="1"/>
</dbReference>
<evidence type="ECO:0000256" key="4">
    <source>
        <dbReference type="ARBA" id="ARBA00035259"/>
    </source>
</evidence>
<keyword evidence="2 5" id="KW-0689">Ribosomal protein</keyword>
<comment type="caution">
    <text evidence="8">The sequence shown here is derived from an EMBL/GenBank/DDBJ whole genome shotgun (WGS) entry which is preliminary data.</text>
</comment>
<dbReference type="GO" id="GO:0006412">
    <property type="term" value="P:translation"/>
    <property type="evidence" value="ECO:0007669"/>
    <property type="project" value="UniProtKB-UniRule"/>
</dbReference>
<evidence type="ECO:0000256" key="1">
    <source>
        <dbReference type="ARBA" id="ARBA00005251"/>
    </source>
</evidence>
<dbReference type="EMBL" id="LBUU01000010">
    <property type="protein sequence ID" value="KKQ69724.1"/>
    <property type="molecule type" value="Genomic_DNA"/>
</dbReference>
<dbReference type="PANTHER" id="PTHR21569">
    <property type="entry name" value="RIBOSOMAL PROTEIN S9"/>
    <property type="match status" value="1"/>
</dbReference>
<name>A0A0G0M7R5_9BACT</name>
<dbReference type="PATRIC" id="fig|1618638.3.peg.1081"/>
<feature type="region of interest" description="Disordered" evidence="7">
    <location>
        <begin position="122"/>
        <end position="146"/>
    </location>
</feature>
<dbReference type="InterPro" id="IPR000754">
    <property type="entry name" value="Ribosomal_uS9"/>
</dbReference>
<dbReference type="Gene3D" id="3.30.230.10">
    <property type="match status" value="1"/>
</dbReference>
<evidence type="ECO:0000256" key="6">
    <source>
        <dbReference type="RuleBase" id="RU003815"/>
    </source>
</evidence>
<dbReference type="GO" id="GO:0003723">
    <property type="term" value="F:RNA binding"/>
    <property type="evidence" value="ECO:0007669"/>
    <property type="project" value="TreeGrafter"/>
</dbReference>
<dbReference type="HAMAP" id="MF_00532_B">
    <property type="entry name" value="Ribosomal_uS9_B"/>
    <property type="match status" value="1"/>
</dbReference>
<evidence type="ECO:0000256" key="2">
    <source>
        <dbReference type="ARBA" id="ARBA00022980"/>
    </source>
</evidence>
<dbReference type="InterPro" id="IPR014721">
    <property type="entry name" value="Ribsml_uS5_D2-typ_fold_subgr"/>
</dbReference>
<evidence type="ECO:0000313" key="9">
    <source>
        <dbReference type="Proteomes" id="UP000034022"/>
    </source>
</evidence>
<comment type="similarity">
    <text evidence="1 5 6">Belongs to the universal ribosomal protein uS9 family.</text>
</comment>
<evidence type="ECO:0000313" key="8">
    <source>
        <dbReference type="EMBL" id="KKQ69724.1"/>
    </source>
</evidence>
<evidence type="ECO:0000256" key="5">
    <source>
        <dbReference type="HAMAP-Rule" id="MF_00532"/>
    </source>
</evidence>
<dbReference type="SUPFAM" id="SSF54211">
    <property type="entry name" value="Ribosomal protein S5 domain 2-like"/>
    <property type="match status" value="1"/>
</dbReference>
<evidence type="ECO:0000256" key="7">
    <source>
        <dbReference type="SAM" id="MobiDB-lite"/>
    </source>
</evidence>